<sequence>MYPEIIISKFNTAMLVLKVTDMFMVWVPALTGLLIMWSISGFLQPKGVHPERLSISNITLHQKFFLIFRGKPSPQRRCSKITNW</sequence>
<reference evidence="2 3" key="1">
    <citation type="submission" date="2014-10" db="EMBL/GenBank/DDBJ databases">
        <title>Draft genome of the hookworm Ancylostoma caninum.</title>
        <authorList>
            <person name="Mitreva M."/>
        </authorList>
    </citation>
    <scope>NUCLEOTIDE SEQUENCE [LARGE SCALE GENOMIC DNA]</scope>
    <source>
        <strain evidence="2 3">Baltimore</strain>
    </source>
</reference>
<name>A0A368H2A4_ANCCA</name>
<dbReference type="EMBL" id="JOJR01000035">
    <property type="protein sequence ID" value="RCN49377.1"/>
    <property type="molecule type" value="Genomic_DNA"/>
</dbReference>
<feature type="transmembrane region" description="Helical" evidence="1">
    <location>
        <begin position="23"/>
        <end position="43"/>
    </location>
</feature>
<keyword evidence="1" id="KW-0812">Transmembrane</keyword>
<gene>
    <name evidence="2" type="ORF">ANCCAN_04629</name>
</gene>
<keyword evidence="1" id="KW-0472">Membrane</keyword>
<keyword evidence="1" id="KW-1133">Transmembrane helix</keyword>
<protein>
    <submittedName>
        <fullName evidence="2">Uncharacterized protein</fullName>
    </submittedName>
</protein>
<organism evidence="2 3">
    <name type="scientific">Ancylostoma caninum</name>
    <name type="common">Dog hookworm</name>
    <dbReference type="NCBI Taxonomy" id="29170"/>
    <lineage>
        <taxon>Eukaryota</taxon>
        <taxon>Metazoa</taxon>
        <taxon>Ecdysozoa</taxon>
        <taxon>Nematoda</taxon>
        <taxon>Chromadorea</taxon>
        <taxon>Rhabditida</taxon>
        <taxon>Rhabditina</taxon>
        <taxon>Rhabditomorpha</taxon>
        <taxon>Strongyloidea</taxon>
        <taxon>Ancylostomatidae</taxon>
        <taxon>Ancylostomatinae</taxon>
        <taxon>Ancylostoma</taxon>
    </lineage>
</organism>
<proteinExistence type="predicted"/>
<evidence type="ECO:0000313" key="2">
    <source>
        <dbReference type="EMBL" id="RCN49377.1"/>
    </source>
</evidence>
<evidence type="ECO:0000313" key="3">
    <source>
        <dbReference type="Proteomes" id="UP000252519"/>
    </source>
</evidence>
<dbReference type="OrthoDB" id="5896989at2759"/>
<evidence type="ECO:0000256" key="1">
    <source>
        <dbReference type="SAM" id="Phobius"/>
    </source>
</evidence>
<keyword evidence="3" id="KW-1185">Reference proteome</keyword>
<dbReference type="Proteomes" id="UP000252519">
    <property type="component" value="Unassembled WGS sequence"/>
</dbReference>
<accession>A0A368H2A4</accession>
<dbReference type="AlphaFoldDB" id="A0A368H2A4"/>
<comment type="caution">
    <text evidence="2">The sequence shown here is derived from an EMBL/GenBank/DDBJ whole genome shotgun (WGS) entry which is preliminary data.</text>
</comment>